<evidence type="ECO:0000313" key="3">
    <source>
        <dbReference type="EMBL" id="KAL3756187.1"/>
    </source>
</evidence>
<accession>A0ABD3M1X4</accession>
<gene>
    <name evidence="3" type="ORF">ACHAWU_007138</name>
</gene>
<dbReference type="EMBL" id="JALLBG020000312">
    <property type="protein sequence ID" value="KAL3756187.1"/>
    <property type="molecule type" value="Genomic_DNA"/>
</dbReference>
<keyword evidence="4" id="KW-1185">Reference proteome</keyword>
<comment type="caution">
    <text evidence="3">The sequence shown here is derived from an EMBL/GenBank/DDBJ whole genome shotgun (WGS) entry which is preliminary data.</text>
</comment>
<dbReference type="AlphaFoldDB" id="A0ABD3M1X4"/>
<feature type="coiled-coil region" evidence="1">
    <location>
        <begin position="41"/>
        <end position="71"/>
    </location>
</feature>
<proteinExistence type="predicted"/>
<evidence type="ECO:0008006" key="5">
    <source>
        <dbReference type="Google" id="ProtNLM"/>
    </source>
</evidence>
<organism evidence="3 4">
    <name type="scientific">Discostella pseudostelligera</name>
    <dbReference type="NCBI Taxonomy" id="259834"/>
    <lineage>
        <taxon>Eukaryota</taxon>
        <taxon>Sar</taxon>
        <taxon>Stramenopiles</taxon>
        <taxon>Ochrophyta</taxon>
        <taxon>Bacillariophyta</taxon>
        <taxon>Coscinodiscophyceae</taxon>
        <taxon>Thalassiosirophycidae</taxon>
        <taxon>Stephanodiscales</taxon>
        <taxon>Stephanodiscaceae</taxon>
        <taxon>Discostella</taxon>
    </lineage>
</organism>
<evidence type="ECO:0000256" key="1">
    <source>
        <dbReference type="SAM" id="Coils"/>
    </source>
</evidence>
<evidence type="ECO:0000313" key="4">
    <source>
        <dbReference type="Proteomes" id="UP001530293"/>
    </source>
</evidence>
<feature type="region of interest" description="Disordered" evidence="2">
    <location>
        <begin position="612"/>
        <end position="708"/>
    </location>
</feature>
<sequence>MASSTTTNIDIETSNLEVECHYLSQALKKLQRRSPEWSYLHQRLATAEEELEAMRQDLREMETEMETVQFHYPSPSAPPTPGQQVVLDDGDDTSNDHMCDMAVIDPDLTDIRRPLHEDDDDDASCQPFIFCKSSTDETTSTTREKIRSHLSLGIKVAMLITGILLITCNIERHSNSSEAASDADITHSALPVPNNDQWEADFSSLLSNLQPHDGPCASFTLHLVTDQFGNETSWELISVSDSSSGSNDALIEDESYLRKRISRVATPPPPSPPSPPSPPQTTVLLSGGPYPYQDFDRDASFKDHDSAIIAKACLPVGSYKFVLHDVQRDGICCDYGRGEYGLNLSKGRVIRPLSSGTFMGENEVTSFQVTEDDIDIIPESTDSIKESIASSMPTVGTNPPTVPDVNPLNNLVTALDMDMITGSGKSYGVLFDIETTTSVVIAGMELVLSATSPTYYEIWSKEGSWQDVNVDEPNYFEGFRRVSRGSIDGQGASEFSYIPLHEFHDIEIQGGGQHAFWITLSDDHLAFVNYDDEERSISRHEMQSDVQVSSAELNVMYGAAVRAYSLELADPETDFHYNAGFLALSKLQRHSPEWKYMLNRLEMANKELEERRRDLGERDDNDNDNNNNNNNDDDEVLVVSPNNSLTSSSSSPSLPTGGRYVIETSPDRRDNTRMYGADRSSASRHNMYYPRNGPKDVENGGCIVSPLQGDDEDDASFAPFVMKDADPSSITSRAQMQHCIRFGVMAIMLITGILLVALNVGKQSNNVSAMTEGISIDGYYSTSDPLLITEPCSSFSMRLIPDQFGNETTWKVVRYDSGNFTDVFSGGPYSYRSQEFADSQSGAIVARTCLPVGDYKFIISDVRGDGICCDFGRGEYSINLSKGRVIHRLSSMPFSSEREATSFMVTEDDIDVYPATSTTISLPTTTQSMASPTPNDGSTDDVFGTSSATDVQNSLDESNNVDIITVDTNTNFLHFCRFANNQPSTDDEVYSIVSLDTASNNATMTGRGKSYGILFDIVNTASTFSYVVKGMDLVLDTTTSTHYEIWSKVGSWQDVIGDNPDYFEGFRLVSHGTITGKGASKFTEISLHDFHDVEIEYGHRRAFWVTLSDDNLVFQNYEREGISRHESENIVQASRDEFKMYYGAAVRAYPLELADPVTDFWYNAGFLGRVWYEEESQNDD</sequence>
<feature type="region of interest" description="Disordered" evidence="2">
    <location>
        <begin position="263"/>
        <end position="288"/>
    </location>
</feature>
<name>A0ABD3M1X4_9STRA</name>
<protein>
    <recommendedName>
        <fullName evidence="5">PA14 domain-containing protein</fullName>
    </recommendedName>
</protein>
<reference evidence="3 4" key="1">
    <citation type="submission" date="2024-10" db="EMBL/GenBank/DDBJ databases">
        <title>Updated reference genomes for cyclostephanoid diatoms.</title>
        <authorList>
            <person name="Roberts W.R."/>
            <person name="Alverson A.J."/>
        </authorList>
    </citation>
    <scope>NUCLEOTIDE SEQUENCE [LARGE SCALE GENOMIC DNA]</scope>
    <source>
        <strain evidence="3 4">AJA232-27</strain>
    </source>
</reference>
<keyword evidence="1" id="KW-0175">Coiled coil</keyword>
<dbReference type="Proteomes" id="UP001530293">
    <property type="component" value="Unassembled WGS sequence"/>
</dbReference>
<feature type="region of interest" description="Disordered" evidence="2">
    <location>
        <begin position="923"/>
        <end position="942"/>
    </location>
</feature>
<feature type="compositionally biased region" description="Pro residues" evidence="2">
    <location>
        <begin position="266"/>
        <end position="279"/>
    </location>
</feature>
<feature type="compositionally biased region" description="Low complexity" evidence="2">
    <location>
        <begin position="637"/>
        <end position="656"/>
    </location>
</feature>
<evidence type="ECO:0000256" key="2">
    <source>
        <dbReference type="SAM" id="MobiDB-lite"/>
    </source>
</evidence>